<dbReference type="Proteomes" id="UP001198565">
    <property type="component" value="Unassembled WGS sequence"/>
</dbReference>
<organism evidence="2 3">
    <name type="scientific">Streptantibioticus parmotrematis</name>
    <dbReference type="NCBI Taxonomy" id="2873249"/>
    <lineage>
        <taxon>Bacteria</taxon>
        <taxon>Bacillati</taxon>
        <taxon>Actinomycetota</taxon>
        <taxon>Actinomycetes</taxon>
        <taxon>Kitasatosporales</taxon>
        <taxon>Streptomycetaceae</taxon>
        <taxon>Streptantibioticus</taxon>
    </lineage>
</organism>
<dbReference type="InterPro" id="IPR058548">
    <property type="entry name" value="MlaB-like_STAS"/>
</dbReference>
<evidence type="ECO:0000313" key="2">
    <source>
        <dbReference type="EMBL" id="MBY8887524.1"/>
    </source>
</evidence>
<evidence type="ECO:0000259" key="1">
    <source>
        <dbReference type="PROSITE" id="PS50801"/>
    </source>
</evidence>
<proteinExistence type="predicted"/>
<dbReference type="PROSITE" id="PS50801">
    <property type="entry name" value="STAS"/>
    <property type="match status" value="1"/>
</dbReference>
<dbReference type="Gene3D" id="3.30.750.24">
    <property type="entry name" value="STAS domain"/>
    <property type="match status" value="1"/>
</dbReference>
<reference evidence="2 3" key="1">
    <citation type="submission" date="2021-08" db="EMBL/GenBank/DDBJ databases">
        <title>Streptomyces sp. PTM05 isolated from lichen.</title>
        <authorList>
            <person name="Somphong A."/>
            <person name="Phongsopitanun W."/>
            <person name="Tanasupawat S."/>
        </authorList>
    </citation>
    <scope>NUCLEOTIDE SEQUENCE [LARGE SCALE GENOMIC DNA]</scope>
    <source>
        <strain evidence="2 3">Ptm05</strain>
    </source>
</reference>
<sequence length="115" mass="12593">MYEDETVRTSSAIRGDDFVLRVQGELDADSCEQFEEALLKATTASGARTVVDLSQMTFADSTVLHLLLAARLAHQRAERPFFLAGPFQLPVERLLEVTGTLGFFPLYVLGTADGV</sequence>
<dbReference type="Pfam" id="PF13466">
    <property type="entry name" value="STAS_2"/>
    <property type="match status" value="1"/>
</dbReference>
<dbReference type="RefSeq" id="WP_222980277.1">
    <property type="nucleotide sequence ID" value="NZ_JAINVZ010000017.1"/>
</dbReference>
<comment type="caution">
    <text evidence="2">The sequence shown here is derived from an EMBL/GenBank/DDBJ whole genome shotgun (WGS) entry which is preliminary data.</text>
</comment>
<feature type="domain" description="STAS" evidence="1">
    <location>
        <begin position="19"/>
        <end position="115"/>
    </location>
</feature>
<dbReference type="SUPFAM" id="SSF52091">
    <property type="entry name" value="SpoIIaa-like"/>
    <property type="match status" value="1"/>
</dbReference>
<dbReference type="EMBL" id="JAINVZ010000017">
    <property type="protein sequence ID" value="MBY8887524.1"/>
    <property type="molecule type" value="Genomic_DNA"/>
</dbReference>
<accession>A0ABS7QXZ3</accession>
<dbReference type="CDD" id="cd07043">
    <property type="entry name" value="STAS_anti-anti-sigma_factors"/>
    <property type="match status" value="1"/>
</dbReference>
<dbReference type="InterPro" id="IPR002645">
    <property type="entry name" value="STAS_dom"/>
</dbReference>
<protein>
    <submittedName>
        <fullName evidence="2">STAS domain-containing protein</fullName>
    </submittedName>
</protein>
<dbReference type="PANTHER" id="PTHR33495">
    <property type="entry name" value="ANTI-SIGMA FACTOR ANTAGONIST TM_1081-RELATED-RELATED"/>
    <property type="match status" value="1"/>
</dbReference>
<dbReference type="InterPro" id="IPR036513">
    <property type="entry name" value="STAS_dom_sf"/>
</dbReference>
<evidence type="ECO:0000313" key="3">
    <source>
        <dbReference type="Proteomes" id="UP001198565"/>
    </source>
</evidence>
<gene>
    <name evidence="2" type="ORF">K7472_22165</name>
</gene>
<dbReference type="PANTHER" id="PTHR33495:SF2">
    <property type="entry name" value="ANTI-SIGMA FACTOR ANTAGONIST TM_1081-RELATED"/>
    <property type="match status" value="1"/>
</dbReference>
<name>A0ABS7QXZ3_9ACTN</name>
<keyword evidence="3" id="KW-1185">Reference proteome</keyword>